<proteinExistence type="inferred from homology"/>
<dbReference type="GO" id="GO:0006508">
    <property type="term" value="P:proteolysis"/>
    <property type="evidence" value="ECO:0007669"/>
    <property type="project" value="UniProtKB-KW"/>
</dbReference>
<dbReference type="InterPro" id="IPR006026">
    <property type="entry name" value="Peptidase_Metallo"/>
</dbReference>
<dbReference type="SUPFAM" id="SSF51120">
    <property type="entry name" value="beta-Roll"/>
    <property type="match status" value="3"/>
</dbReference>
<dbReference type="InterPro" id="IPR001343">
    <property type="entry name" value="Hemolysn_Ca-bd"/>
</dbReference>
<sequence length="497" mass="50034">MANLAGTKWGSNKIGTKGGVVTWSIAGAGENISGFGTASGNSVSGGSFLNFDFRQVISDAFASWSNYGDIEFIQVSDPGGGIGTSAASDIRIFFGVILGSFIGFASFPTQNASAIAGDIVLDTLGSFNTDMARFRGLVLHEIGHALGLDHAGVNSIMAPRIRLSSLQQDDINGIRQIYGAQDNADPVYKVKGGGTVRILEGLDNLTIKGNSKNNKIIGSSEDEVMTGSSGNDFLNGGGGADSLFGGTGRDKLAGGAGADVLNGGSARDTADYSSSNAAIAFDLAVSSTGTAGHALGDTLIKIEKIIGGAGDDTLSGSNGVDRFAGGDGSDLLSGLDGNDKLAGGNGADTLDGGNGNDNLIGGSGADLLRGMANGDTLRGDDGNDTLEGGSGNDILEGGDDQDVLNGGTGNDKLEGGRSADTFIFVDGHGNDRITDFKPSSTAEFIDFSGVTALSDFGDVLAASSDTAKGVLIDTGGGDSILLKGIGLNMLGIDDFLF</sequence>
<dbReference type="GO" id="GO:0008270">
    <property type="term" value="F:zinc ion binding"/>
    <property type="evidence" value="ECO:0007669"/>
    <property type="project" value="InterPro"/>
</dbReference>
<dbReference type="PANTHER" id="PTHR38340">
    <property type="entry name" value="S-LAYER PROTEIN"/>
    <property type="match status" value="1"/>
</dbReference>
<dbReference type="InterPro" id="IPR011049">
    <property type="entry name" value="Serralysin-like_metalloprot_C"/>
</dbReference>
<comment type="similarity">
    <text evidence="2">Belongs to the peptidase M10B family.</text>
</comment>
<dbReference type="InterPro" id="IPR050557">
    <property type="entry name" value="RTX_toxin/Mannuronan_C5-epim"/>
</dbReference>
<dbReference type="Proteomes" id="UP000193224">
    <property type="component" value="Unassembled WGS sequence"/>
</dbReference>
<dbReference type="InterPro" id="IPR018511">
    <property type="entry name" value="Hemolysin-typ_Ca-bd_CS"/>
</dbReference>
<dbReference type="GO" id="GO:0004222">
    <property type="term" value="F:metalloendopeptidase activity"/>
    <property type="evidence" value="ECO:0007669"/>
    <property type="project" value="InterPro"/>
</dbReference>
<name>A0A1X7BWQ7_9RHOB</name>
<evidence type="ECO:0000256" key="8">
    <source>
        <dbReference type="SAM" id="MobiDB-lite"/>
    </source>
</evidence>
<dbReference type="OrthoDB" id="9757622at2"/>
<evidence type="ECO:0000256" key="2">
    <source>
        <dbReference type="ARBA" id="ARBA00009490"/>
    </source>
</evidence>
<keyword evidence="4" id="KW-0645">Protease</keyword>
<keyword evidence="5" id="KW-0479">Metal-binding</keyword>
<dbReference type="InterPro" id="IPR024079">
    <property type="entry name" value="MetalloPept_cat_dom_sf"/>
</dbReference>
<evidence type="ECO:0000256" key="5">
    <source>
        <dbReference type="ARBA" id="ARBA00022723"/>
    </source>
</evidence>
<evidence type="ECO:0000256" key="7">
    <source>
        <dbReference type="ARBA" id="ARBA00022833"/>
    </source>
</evidence>
<feature type="region of interest" description="Disordered" evidence="8">
    <location>
        <begin position="371"/>
        <end position="412"/>
    </location>
</feature>
<dbReference type="GO" id="GO:0005576">
    <property type="term" value="C:extracellular region"/>
    <property type="evidence" value="ECO:0007669"/>
    <property type="project" value="UniProtKB-SubCell"/>
</dbReference>
<dbReference type="PRINTS" id="PR00313">
    <property type="entry name" value="CABNDNGRPT"/>
</dbReference>
<dbReference type="Gene3D" id="3.40.390.10">
    <property type="entry name" value="Collagenase (Catalytic Domain)"/>
    <property type="match status" value="1"/>
</dbReference>
<gene>
    <name evidence="10" type="primary">hlyA_4</name>
    <name evidence="10" type="ORF">ROA7745_03942</name>
</gene>
<dbReference type="Pfam" id="PF00353">
    <property type="entry name" value="HemolysinCabind"/>
    <property type="match status" value="5"/>
</dbReference>
<dbReference type="PROSITE" id="PS00330">
    <property type="entry name" value="HEMOLYSIN_CALCIUM"/>
    <property type="match status" value="4"/>
</dbReference>
<dbReference type="RefSeq" id="WP_085801991.1">
    <property type="nucleotide sequence ID" value="NZ_FWXB01000020.1"/>
</dbReference>
<keyword evidence="6" id="KW-0378">Hydrolase</keyword>
<evidence type="ECO:0000313" key="10">
    <source>
        <dbReference type="EMBL" id="SMC14078.1"/>
    </source>
</evidence>
<evidence type="ECO:0000256" key="4">
    <source>
        <dbReference type="ARBA" id="ARBA00022670"/>
    </source>
</evidence>
<evidence type="ECO:0000256" key="3">
    <source>
        <dbReference type="ARBA" id="ARBA00022525"/>
    </source>
</evidence>
<dbReference type="GO" id="GO:0005509">
    <property type="term" value="F:calcium ion binding"/>
    <property type="evidence" value="ECO:0007669"/>
    <property type="project" value="InterPro"/>
</dbReference>
<dbReference type="SUPFAM" id="SSF55486">
    <property type="entry name" value="Metalloproteases ('zincins'), catalytic domain"/>
    <property type="match status" value="1"/>
</dbReference>
<dbReference type="GO" id="GO:0031012">
    <property type="term" value="C:extracellular matrix"/>
    <property type="evidence" value="ECO:0007669"/>
    <property type="project" value="InterPro"/>
</dbReference>
<protein>
    <submittedName>
        <fullName evidence="10">Hemolysin, plasmid</fullName>
    </submittedName>
</protein>
<accession>A0A1X7BWQ7</accession>
<reference evidence="10 11" key="1">
    <citation type="submission" date="2017-03" db="EMBL/GenBank/DDBJ databases">
        <authorList>
            <person name="Afonso C.L."/>
            <person name="Miller P.J."/>
            <person name="Scott M.A."/>
            <person name="Spackman E."/>
            <person name="Goraichik I."/>
            <person name="Dimitrov K.M."/>
            <person name="Suarez D.L."/>
            <person name="Swayne D.E."/>
        </authorList>
    </citation>
    <scope>NUCLEOTIDE SEQUENCE [LARGE SCALE GENOMIC DNA]</scope>
    <source>
        <strain evidence="10 11">CECT 7745</strain>
    </source>
</reference>
<organism evidence="10 11">
    <name type="scientific">Roseovarius aestuarii</name>
    <dbReference type="NCBI Taxonomy" id="475083"/>
    <lineage>
        <taxon>Bacteria</taxon>
        <taxon>Pseudomonadati</taxon>
        <taxon>Pseudomonadota</taxon>
        <taxon>Alphaproteobacteria</taxon>
        <taxon>Rhodobacterales</taxon>
        <taxon>Roseobacteraceae</taxon>
        <taxon>Roseovarius</taxon>
    </lineage>
</organism>
<keyword evidence="11" id="KW-1185">Reference proteome</keyword>
<dbReference type="Pfam" id="PF00413">
    <property type="entry name" value="Peptidase_M10"/>
    <property type="match status" value="1"/>
</dbReference>
<dbReference type="Gene3D" id="2.150.10.10">
    <property type="entry name" value="Serralysin-like metalloprotease, C-terminal"/>
    <property type="match status" value="3"/>
</dbReference>
<keyword evidence="7" id="KW-0862">Zinc</keyword>
<evidence type="ECO:0000313" key="11">
    <source>
        <dbReference type="Proteomes" id="UP000193224"/>
    </source>
</evidence>
<dbReference type="PANTHER" id="PTHR38340:SF1">
    <property type="entry name" value="S-LAYER PROTEIN"/>
    <property type="match status" value="1"/>
</dbReference>
<keyword evidence="3" id="KW-0964">Secreted</keyword>
<dbReference type="InterPro" id="IPR001818">
    <property type="entry name" value="Pept_M10_metallopeptidase"/>
</dbReference>
<dbReference type="SMART" id="SM00235">
    <property type="entry name" value="ZnMc"/>
    <property type="match status" value="1"/>
</dbReference>
<dbReference type="AlphaFoldDB" id="A0A1X7BWQ7"/>
<feature type="domain" description="Peptidase metallopeptidase" evidence="9">
    <location>
        <begin position="5"/>
        <end position="180"/>
    </location>
</feature>
<evidence type="ECO:0000256" key="6">
    <source>
        <dbReference type="ARBA" id="ARBA00022801"/>
    </source>
</evidence>
<comment type="subcellular location">
    <subcellularLocation>
        <location evidence="1">Secreted</location>
    </subcellularLocation>
</comment>
<dbReference type="EMBL" id="FWXB01000020">
    <property type="protein sequence ID" value="SMC14078.1"/>
    <property type="molecule type" value="Genomic_DNA"/>
</dbReference>
<evidence type="ECO:0000259" key="9">
    <source>
        <dbReference type="SMART" id="SM00235"/>
    </source>
</evidence>
<evidence type="ECO:0000256" key="1">
    <source>
        <dbReference type="ARBA" id="ARBA00004613"/>
    </source>
</evidence>